<evidence type="ECO:0000313" key="16">
    <source>
        <dbReference type="Proteomes" id="UP001239445"/>
    </source>
</evidence>
<evidence type="ECO:0000256" key="1">
    <source>
        <dbReference type="ARBA" id="ARBA00000681"/>
    </source>
</evidence>
<name>A0AAJ0B2Q3_9PEZI</name>
<evidence type="ECO:0000256" key="6">
    <source>
        <dbReference type="ARBA" id="ARBA00022651"/>
    </source>
</evidence>
<dbReference type="PANTHER" id="PTHR31490:SF35">
    <property type="entry name" value="ENDO-1,4-BETA-XYLANASE"/>
    <property type="match status" value="1"/>
</dbReference>
<evidence type="ECO:0000259" key="14">
    <source>
        <dbReference type="PROSITE" id="PS51760"/>
    </source>
</evidence>
<evidence type="ECO:0000256" key="13">
    <source>
        <dbReference type="SAM" id="SignalP"/>
    </source>
</evidence>
<evidence type="ECO:0000256" key="12">
    <source>
        <dbReference type="SAM" id="MobiDB-lite"/>
    </source>
</evidence>
<organism evidence="15 16">
    <name type="scientific">Echria macrotheca</name>
    <dbReference type="NCBI Taxonomy" id="438768"/>
    <lineage>
        <taxon>Eukaryota</taxon>
        <taxon>Fungi</taxon>
        <taxon>Dikarya</taxon>
        <taxon>Ascomycota</taxon>
        <taxon>Pezizomycotina</taxon>
        <taxon>Sordariomycetes</taxon>
        <taxon>Sordariomycetidae</taxon>
        <taxon>Sordariales</taxon>
        <taxon>Schizotheciaceae</taxon>
        <taxon>Echria</taxon>
    </lineage>
</organism>
<keyword evidence="7 11" id="KW-0378">Hydrolase</keyword>
<evidence type="ECO:0000256" key="10">
    <source>
        <dbReference type="ARBA" id="ARBA00023326"/>
    </source>
</evidence>
<evidence type="ECO:0000256" key="2">
    <source>
        <dbReference type="ARBA" id="ARBA00004613"/>
    </source>
</evidence>
<dbReference type="Gene3D" id="3.20.20.80">
    <property type="entry name" value="Glycosidases"/>
    <property type="match status" value="1"/>
</dbReference>
<dbReference type="GO" id="GO:0045493">
    <property type="term" value="P:xylan catabolic process"/>
    <property type="evidence" value="ECO:0007669"/>
    <property type="project" value="UniProtKB-KW"/>
</dbReference>
<gene>
    <name evidence="15" type="ORF">QBC47DRAFT_439235</name>
</gene>
<comment type="caution">
    <text evidence="15">The sequence shown here is derived from an EMBL/GenBank/DDBJ whole genome shotgun (WGS) entry which is preliminary data.</text>
</comment>
<comment type="catalytic activity">
    <reaction evidence="1 11">
        <text>Endohydrolysis of (1-&gt;4)-beta-D-xylosidic linkages in xylans.</text>
        <dbReference type="EC" id="3.2.1.8"/>
    </reaction>
</comment>
<evidence type="ECO:0000256" key="8">
    <source>
        <dbReference type="ARBA" id="ARBA00023277"/>
    </source>
</evidence>
<evidence type="ECO:0000256" key="7">
    <source>
        <dbReference type="ARBA" id="ARBA00022801"/>
    </source>
</evidence>
<dbReference type="SMART" id="SM00633">
    <property type="entry name" value="Glyco_10"/>
    <property type="match status" value="1"/>
</dbReference>
<feature type="signal peptide" evidence="13">
    <location>
        <begin position="1"/>
        <end position="18"/>
    </location>
</feature>
<proteinExistence type="inferred from homology"/>
<keyword evidence="6" id="KW-0858">Xylan degradation</keyword>
<evidence type="ECO:0000313" key="15">
    <source>
        <dbReference type="EMBL" id="KAK1750115.1"/>
    </source>
</evidence>
<keyword evidence="13" id="KW-0732">Signal</keyword>
<keyword evidence="9 11" id="KW-0326">Glycosidase</keyword>
<keyword evidence="8 11" id="KW-0119">Carbohydrate metabolism</keyword>
<evidence type="ECO:0000256" key="11">
    <source>
        <dbReference type="RuleBase" id="RU361174"/>
    </source>
</evidence>
<comment type="subcellular location">
    <subcellularLocation>
        <location evidence="2">Secreted</location>
    </subcellularLocation>
</comment>
<comment type="pathway">
    <text evidence="3">Glycan degradation; xylan degradation.</text>
</comment>
<keyword evidence="10 11" id="KW-0624">Polysaccharide degradation</keyword>
<evidence type="ECO:0000256" key="3">
    <source>
        <dbReference type="ARBA" id="ARBA00004851"/>
    </source>
</evidence>
<dbReference type="InterPro" id="IPR001000">
    <property type="entry name" value="GH10_dom"/>
</dbReference>
<dbReference type="Proteomes" id="UP001239445">
    <property type="component" value="Unassembled WGS sequence"/>
</dbReference>
<evidence type="ECO:0000256" key="9">
    <source>
        <dbReference type="ARBA" id="ARBA00023295"/>
    </source>
</evidence>
<dbReference type="PROSITE" id="PS51760">
    <property type="entry name" value="GH10_2"/>
    <property type="match status" value="1"/>
</dbReference>
<dbReference type="SUPFAM" id="SSF51445">
    <property type="entry name" value="(Trans)glycosidases"/>
    <property type="match status" value="1"/>
</dbReference>
<dbReference type="GO" id="GO:0005576">
    <property type="term" value="C:extracellular region"/>
    <property type="evidence" value="ECO:0007669"/>
    <property type="project" value="UniProtKB-SubCell"/>
</dbReference>
<feature type="domain" description="GH10" evidence="14">
    <location>
        <begin position="24"/>
        <end position="334"/>
    </location>
</feature>
<dbReference type="EMBL" id="MU839849">
    <property type="protein sequence ID" value="KAK1750115.1"/>
    <property type="molecule type" value="Genomic_DNA"/>
</dbReference>
<reference evidence="15" key="1">
    <citation type="submission" date="2023-06" db="EMBL/GenBank/DDBJ databases">
        <title>Genome-scale phylogeny and comparative genomics of the fungal order Sordariales.</title>
        <authorList>
            <consortium name="Lawrence Berkeley National Laboratory"/>
            <person name="Hensen N."/>
            <person name="Bonometti L."/>
            <person name="Westerberg I."/>
            <person name="Brannstrom I.O."/>
            <person name="Guillou S."/>
            <person name="Cros-Aarteil S."/>
            <person name="Calhoun S."/>
            <person name="Haridas S."/>
            <person name="Kuo A."/>
            <person name="Mondo S."/>
            <person name="Pangilinan J."/>
            <person name="Riley R."/>
            <person name="Labutti K."/>
            <person name="Andreopoulos B."/>
            <person name="Lipzen A."/>
            <person name="Chen C."/>
            <person name="Yanf M."/>
            <person name="Daum C."/>
            <person name="Ng V."/>
            <person name="Clum A."/>
            <person name="Steindorff A."/>
            <person name="Ohm R."/>
            <person name="Martin F."/>
            <person name="Silar P."/>
            <person name="Natvig D."/>
            <person name="Lalanne C."/>
            <person name="Gautier V."/>
            <person name="Ament-Velasquez S.L."/>
            <person name="Kruys A."/>
            <person name="Hutchinson M.I."/>
            <person name="Powell A.J."/>
            <person name="Barry K."/>
            <person name="Miller A.N."/>
            <person name="Grigoriev I.V."/>
            <person name="Debuchy R."/>
            <person name="Gladieux P."/>
            <person name="Thoren M.H."/>
            <person name="Johannesson H."/>
        </authorList>
    </citation>
    <scope>NUCLEOTIDE SEQUENCE</scope>
    <source>
        <strain evidence="15">PSN4</strain>
    </source>
</reference>
<keyword evidence="5" id="KW-0964">Secreted</keyword>
<dbReference type="PANTHER" id="PTHR31490">
    <property type="entry name" value="GLYCOSYL HYDROLASE"/>
    <property type="match status" value="1"/>
</dbReference>
<keyword evidence="16" id="KW-1185">Reference proteome</keyword>
<evidence type="ECO:0000256" key="5">
    <source>
        <dbReference type="ARBA" id="ARBA00022525"/>
    </source>
</evidence>
<dbReference type="InterPro" id="IPR044846">
    <property type="entry name" value="GH10"/>
</dbReference>
<dbReference type="AlphaFoldDB" id="A0AAJ0B2Q3"/>
<protein>
    <recommendedName>
        <fullName evidence="11">Beta-xylanase</fullName>
        <ecNumber evidence="11">3.2.1.8</ecNumber>
    </recommendedName>
</protein>
<dbReference type="PRINTS" id="PR00134">
    <property type="entry name" value="GLHYDRLASE10"/>
</dbReference>
<dbReference type="InterPro" id="IPR017853">
    <property type="entry name" value="GH"/>
</dbReference>
<dbReference type="EC" id="3.2.1.8" evidence="11"/>
<dbReference type="Pfam" id="PF00331">
    <property type="entry name" value="Glyco_hydro_10"/>
    <property type="match status" value="1"/>
</dbReference>
<feature type="chain" id="PRO_5042486856" description="Beta-xylanase" evidence="13">
    <location>
        <begin position="19"/>
        <end position="391"/>
    </location>
</feature>
<accession>A0AAJ0B2Q3</accession>
<comment type="similarity">
    <text evidence="4 11">Belongs to the glycosyl hydrolase 10 (cellulase F) family.</text>
</comment>
<evidence type="ECO:0000256" key="4">
    <source>
        <dbReference type="ARBA" id="ARBA00007495"/>
    </source>
</evidence>
<sequence>MKFAILTGIVAGPLVVLAQLNALAKDAGLLYFGTAVSPSDSSDSAYYKYENDVKNFGQYTPDNAQKWDATEPSKGRFSYGQADSIVSRALSNKMLMRCHTLVWYSQLPSWVSSGSWTKDSMTSVMESHISNVMGHFKGKCYAWDVVNEALEDNGSYRQNPFLKALGDSYFAVAFKFAAAADPAAKLYYNDYNLEYFPVKADGAVRIVKLVQAAGVPIHGVGLQAHMTVGRTPSRENLTWTLNKYTALGLDVAYTELDIRIKPLPSNASSIEAQAKEYVAMVGSCLDVPRCVGITVWGFSDAHSWIPQTFSGAGDSCLFDKSTKPKPAFSSVSSLLASASGKRPPWNTASPPTGAPVPTTMITATTSAAVTSTAAATSTVAATSAAATKSTA</sequence>
<dbReference type="GO" id="GO:0031176">
    <property type="term" value="F:endo-1,4-beta-xylanase activity"/>
    <property type="evidence" value="ECO:0007669"/>
    <property type="project" value="UniProtKB-EC"/>
</dbReference>
<feature type="region of interest" description="Disordered" evidence="12">
    <location>
        <begin position="339"/>
        <end position="360"/>
    </location>
</feature>